<reference evidence="6 7" key="1">
    <citation type="submission" date="2019-01" db="EMBL/GenBank/DDBJ databases">
        <authorList>
            <person name="Ferrante I. M."/>
        </authorList>
    </citation>
    <scope>NUCLEOTIDE SEQUENCE [LARGE SCALE GENOMIC DNA]</scope>
    <source>
        <strain evidence="6 7">B856</strain>
    </source>
</reference>
<dbReference type="Gene3D" id="1.10.10.10">
    <property type="entry name" value="Winged helix-like DNA-binding domain superfamily/Winged helix DNA-binding domain"/>
    <property type="match status" value="1"/>
</dbReference>
<dbReference type="GO" id="GO:0043565">
    <property type="term" value="F:sequence-specific DNA binding"/>
    <property type="evidence" value="ECO:0007669"/>
    <property type="project" value="InterPro"/>
</dbReference>
<dbReference type="Proteomes" id="UP000291116">
    <property type="component" value="Unassembled WGS sequence"/>
</dbReference>
<dbReference type="InterPro" id="IPR036390">
    <property type="entry name" value="WH_DNA-bd_sf"/>
</dbReference>
<keyword evidence="7" id="KW-1185">Reference proteome</keyword>
<feature type="compositionally biased region" description="Basic and acidic residues" evidence="4">
    <location>
        <begin position="54"/>
        <end position="66"/>
    </location>
</feature>
<dbReference type="InterPro" id="IPR000232">
    <property type="entry name" value="HSF_DNA-bd"/>
</dbReference>
<evidence type="ECO:0000256" key="3">
    <source>
        <dbReference type="ARBA" id="ARBA00023242"/>
    </source>
</evidence>
<sequence length="260" mass="30037">MFLSKDTVNLQADMAHQSSNVFWKQQPLPNINAIENDDDKNIERVNCMVQISDPDRREMMPPPEKKTRNHSASRTMATAKLKVGSHKRDRYRCRVGDPKGLLLLSFPLKLHLILESYEFARDRRKVNKRLKSIGGNWNTKHNDTHETATCRFCYKNNGASVKKDEIIIGWLPRGNAFKIYDKGRFVSEIMPHYFLGHGKNAFSFETFLRCLDLWGFSHVMCVEGPTTRTVHICSHPNFIKGNPQACNRLRLHSQHEHAPP</sequence>
<organism evidence="6 7">
    <name type="scientific">Pseudo-nitzschia multistriata</name>
    <dbReference type="NCBI Taxonomy" id="183589"/>
    <lineage>
        <taxon>Eukaryota</taxon>
        <taxon>Sar</taxon>
        <taxon>Stramenopiles</taxon>
        <taxon>Ochrophyta</taxon>
        <taxon>Bacillariophyta</taxon>
        <taxon>Bacillariophyceae</taxon>
        <taxon>Bacillariophycidae</taxon>
        <taxon>Bacillariales</taxon>
        <taxon>Bacillariaceae</taxon>
        <taxon>Pseudo-nitzschia</taxon>
    </lineage>
</organism>
<protein>
    <recommendedName>
        <fullName evidence="5">HSF-type DNA-binding domain-containing protein</fullName>
    </recommendedName>
</protein>
<dbReference type="SUPFAM" id="SSF46785">
    <property type="entry name" value="Winged helix' DNA-binding domain"/>
    <property type="match status" value="1"/>
</dbReference>
<evidence type="ECO:0000256" key="1">
    <source>
        <dbReference type="ARBA" id="ARBA00004123"/>
    </source>
</evidence>
<evidence type="ECO:0000313" key="6">
    <source>
        <dbReference type="EMBL" id="VEU34711.1"/>
    </source>
</evidence>
<comment type="subcellular location">
    <subcellularLocation>
        <location evidence="1">Nucleus</location>
    </subcellularLocation>
</comment>
<dbReference type="GO" id="GO:0005634">
    <property type="term" value="C:nucleus"/>
    <property type="evidence" value="ECO:0007669"/>
    <property type="project" value="UniProtKB-SubCell"/>
</dbReference>
<dbReference type="Pfam" id="PF00447">
    <property type="entry name" value="HSF_DNA-bind"/>
    <property type="match status" value="1"/>
</dbReference>
<dbReference type="OrthoDB" id="70209at2759"/>
<dbReference type="AlphaFoldDB" id="A0A448YY32"/>
<accession>A0A448YY32</accession>
<name>A0A448YY32_9STRA</name>
<feature type="region of interest" description="Disordered" evidence="4">
    <location>
        <begin position="54"/>
        <end position="75"/>
    </location>
</feature>
<gene>
    <name evidence="6" type="ORF">PSNMU_V1.4_AUG-EV-PASAV3_0014390</name>
</gene>
<evidence type="ECO:0000256" key="2">
    <source>
        <dbReference type="ARBA" id="ARBA00023125"/>
    </source>
</evidence>
<evidence type="ECO:0000313" key="7">
    <source>
        <dbReference type="Proteomes" id="UP000291116"/>
    </source>
</evidence>
<dbReference type="EMBL" id="CAACVS010000037">
    <property type="protein sequence ID" value="VEU34711.1"/>
    <property type="molecule type" value="Genomic_DNA"/>
</dbReference>
<keyword evidence="3" id="KW-0539">Nucleus</keyword>
<evidence type="ECO:0000259" key="5">
    <source>
        <dbReference type="Pfam" id="PF00447"/>
    </source>
</evidence>
<dbReference type="GO" id="GO:0003700">
    <property type="term" value="F:DNA-binding transcription factor activity"/>
    <property type="evidence" value="ECO:0007669"/>
    <property type="project" value="InterPro"/>
</dbReference>
<keyword evidence="2" id="KW-0238">DNA-binding</keyword>
<feature type="domain" description="HSF-type DNA-binding" evidence="5">
    <location>
        <begin position="164"/>
        <end position="249"/>
    </location>
</feature>
<dbReference type="InterPro" id="IPR036388">
    <property type="entry name" value="WH-like_DNA-bd_sf"/>
</dbReference>
<proteinExistence type="predicted"/>
<evidence type="ECO:0000256" key="4">
    <source>
        <dbReference type="SAM" id="MobiDB-lite"/>
    </source>
</evidence>